<organism evidence="1 2">
    <name type="scientific">Bifidobacterium criceti</name>
    <dbReference type="NCBI Taxonomy" id="1960969"/>
    <lineage>
        <taxon>Bacteria</taxon>
        <taxon>Bacillati</taxon>
        <taxon>Actinomycetota</taxon>
        <taxon>Actinomycetes</taxon>
        <taxon>Bifidobacteriales</taxon>
        <taxon>Bifidobacteriaceae</taxon>
        <taxon>Bifidobacterium</taxon>
    </lineage>
</organism>
<name>A0A2A2EE43_9BIFI</name>
<dbReference type="RefSeq" id="WP_095615270.1">
    <property type="nucleotide sequence ID" value="NZ_MVOH01000015.1"/>
</dbReference>
<dbReference type="AlphaFoldDB" id="A0A2A2EE43"/>
<protein>
    <submittedName>
        <fullName evidence="1">Uncharacterized protein</fullName>
    </submittedName>
</protein>
<evidence type="ECO:0000313" key="2">
    <source>
        <dbReference type="Proteomes" id="UP000218399"/>
    </source>
</evidence>
<reference evidence="1 2" key="1">
    <citation type="journal article" date="2017" name="ISME J.">
        <title>Unveiling bifidobacterial biogeography across the mammalian branch of the tree of life.</title>
        <authorList>
            <person name="Milani C."/>
            <person name="Mangifesta M."/>
            <person name="Mancabelli L."/>
            <person name="Lugli G.A."/>
            <person name="James K."/>
            <person name="Duranti S."/>
            <person name="Turroni F."/>
            <person name="Ferrario C."/>
            <person name="Ossiprandi M.C."/>
            <person name="van Sinderen D."/>
            <person name="Ventura M."/>
        </authorList>
    </citation>
    <scope>NUCLEOTIDE SEQUENCE [LARGE SCALE GENOMIC DNA]</scope>
    <source>
        <strain evidence="2">Ham19E</strain>
    </source>
</reference>
<comment type="caution">
    <text evidence="1">The sequence shown here is derived from an EMBL/GenBank/DDBJ whole genome shotgun (WGS) entry which is preliminary data.</text>
</comment>
<sequence length="110" mass="11947">MEIAAREHTWPEEAQCMTAAHDRLCAEGRLRPLVVETVMADAKCSHRVGRVKIHQTEGGRTAVSARSWLDGLTRGELILVAAAGLKLHNQAMARAAHYTGTDADSQTEGE</sequence>
<keyword evidence="2" id="KW-1185">Reference proteome</keyword>
<dbReference type="EMBL" id="MVOH01000015">
    <property type="protein sequence ID" value="PAU67195.1"/>
    <property type="molecule type" value="Genomic_DNA"/>
</dbReference>
<accession>A0A2A2EE43</accession>
<proteinExistence type="predicted"/>
<gene>
    <name evidence="1" type="ORF">B1526_1279</name>
</gene>
<evidence type="ECO:0000313" key="1">
    <source>
        <dbReference type="EMBL" id="PAU67195.1"/>
    </source>
</evidence>
<dbReference type="Proteomes" id="UP000218399">
    <property type="component" value="Unassembled WGS sequence"/>
</dbReference>